<name>A0AB34GCK0_ESCRO</name>
<dbReference type="AlphaFoldDB" id="A0AB34GCK0"/>
<dbReference type="SUPFAM" id="SSF47473">
    <property type="entry name" value="EF-hand"/>
    <property type="match status" value="1"/>
</dbReference>
<dbReference type="Gene3D" id="1.10.238.10">
    <property type="entry name" value="EF-hand"/>
    <property type="match status" value="1"/>
</dbReference>
<dbReference type="EMBL" id="JAIQCJ010002347">
    <property type="protein sequence ID" value="KAJ8776827.1"/>
    <property type="molecule type" value="Genomic_DNA"/>
</dbReference>
<gene>
    <name evidence="2" type="ORF">J1605_015118</name>
</gene>
<dbReference type="Proteomes" id="UP001159641">
    <property type="component" value="Unassembled WGS sequence"/>
</dbReference>
<organism evidence="2 3">
    <name type="scientific">Eschrichtius robustus</name>
    <name type="common">California gray whale</name>
    <name type="synonym">Eschrichtius gibbosus</name>
    <dbReference type="NCBI Taxonomy" id="9764"/>
    <lineage>
        <taxon>Eukaryota</taxon>
        <taxon>Metazoa</taxon>
        <taxon>Chordata</taxon>
        <taxon>Craniata</taxon>
        <taxon>Vertebrata</taxon>
        <taxon>Euteleostomi</taxon>
        <taxon>Mammalia</taxon>
        <taxon>Eutheria</taxon>
        <taxon>Laurasiatheria</taxon>
        <taxon>Artiodactyla</taxon>
        <taxon>Whippomorpha</taxon>
        <taxon>Cetacea</taxon>
        <taxon>Mysticeti</taxon>
        <taxon>Eschrichtiidae</taxon>
        <taxon>Eschrichtius</taxon>
    </lineage>
</organism>
<evidence type="ECO:0000259" key="1">
    <source>
        <dbReference type="SMART" id="SM01394"/>
    </source>
</evidence>
<dbReference type="InterPro" id="IPR013787">
    <property type="entry name" value="S100_Ca-bd_sub"/>
</dbReference>
<reference evidence="2 3" key="1">
    <citation type="submission" date="2022-11" db="EMBL/GenBank/DDBJ databases">
        <title>Whole genome sequence of Eschrichtius robustus ER-17-0199.</title>
        <authorList>
            <person name="Bruniche-Olsen A."/>
            <person name="Black A.N."/>
            <person name="Fields C.J."/>
            <person name="Walden K."/>
            <person name="Dewoody J.A."/>
        </authorList>
    </citation>
    <scope>NUCLEOTIDE SEQUENCE [LARGE SCALE GENOMIC DNA]</scope>
    <source>
        <strain evidence="2">ER-17-0199</strain>
        <tissue evidence="2">Blubber</tissue>
    </source>
</reference>
<comment type="caution">
    <text evidence="2">The sequence shown here is derived from an EMBL/GenBank/DDBJ whole genome shotgun (WGS) entry which is preliminary data.</text>
</comment>
<proteinExistence type="predicted"/>
<accession>A0AB34GCK0</accession>
<dbReference type="SMART" id="SM01394">
    <property type="entry name" value="S_100"/>
    <property type="match status" value="1"/>
</dbReference>
<keyword evidence="3" id="KW-1185">Reference proteome</keyword>
<dbReference type="InterPro" id="IPR011992">
    <property type="entry name" value="EF-hand-dom_pair"/>
</dbReference>
<sequence>MSTNKFPEELKSIFEKYAAKEGDPNQLSKEELKLLIQTEFPSLLKTSQKNLEVEENVFLPNNPQSGQGAVHRLRSCISDRQVLVM</sequence>
<protein>
    <recommendedName>
        <fullName evidence="1">S100/CaBP-9k-type calcium binding subdomain domain-containing protein</fullName>
    </recommendedName>
</protein>
<evidence type="ECO:0000313" key="3">
    <source>
        <dbReference type="Proteomes" id="UP001159641"/>
    </source>
</evidence>
<feature type="domain" description="S100/CaBP-9k-type calcium binding subdomain" evidence="1">
    <location>
        <begin position="3"/>
        <end position="45"/>
    </location>
</feature>
<dbReference type="Pfam" id="PF01023">
    <property type="entry name" value="S_100"/>
    <property type="match status" value="1"/>
</dbReference>
<evidence type="ECO:0000313" key="2">
    <source>
        <dbReference type="EMBL" id="KAJ8776827.1"/>
    </source>
</evidence>